<feature type="domain" description="Glycosyl transferase family 1" evidence="1">
    <location>
        <begin position="201"/>
        <end position="370"/>
    </location>
</feature>
<dbReference type="EMBL" id="BBIO01000008">
    <property type="protein sequence ID" value="GAK45358.1"/>
    <property type="molecule type" value="Genomic_DNA"/>
</dbReference>
<dbReference type="InterPro" id="IPR001296">
    <property type="entry name" value="Glyco_trans_1"/>
</dbReference>
<dbReference type="eggNOG" id="COG0438">
    <property type="taxonomic scope" value="Bacteria"/>
</dbReference>
<dbReference type="Proteomes" id="UP000028702">
    <property type="component" value="Unassembled WGS sequence"/>
</dbReference>
<dbReference type="STRING" id="1333998.M2A_1857"/>
<dbReference type="Pfam" id="PF13439">
    <property type="entry name" value="Glyco_transf_4"/>
    <property type="match status" value="1"/>
</dbReference>
<reference evidence="3 4" key="1">
    <citation type="submission" date="2014-07" db="EMBL/GenBank/DDBJ databases">
        <title>Tepidicaulis marinum gen. nov., sp. nov., a novel marine bacterium denitrifying nitrate to nitrous oxide strictly under microaerobic conditions.</title>
        <authorList>
            <person name="Takeuchi M."/>
            <person name="Yamagishi T."/>
            <person name="Kamagata Y."/>
            <person name="Oshima K."/>
            <person name="Hattori M."/>
            <person name="Katayama T."/>
            <person name="Hanada S."/>
            <person name="Tamaki H."/>
            <person name="Marumo K."/>
            <person name="Maeda H."/>
            <person name="Nedachi M."/>
            <person name="Iwasaki W."/>
            <person name="Suwa Y."/>
            <person name="Sakata S."/>
        </authorList>
    </citation>
    <scope>NUCLEOTIDE SEQUENCE [LARGE SCALE GENOMIC DNA]</scope>
    <source>
        <strain evidence="3 4">MA2</strain>
    </source>
</reference>
<dbReference type="InterPro" id="IPR028098">
    <property type="entry name" value="Glyco_trans_4-like_N"/>
</dbReference>
<dbReference type="CDD" id="cd03819">
    <property type="entry name" value="GT4_WavL-like"/>
    <property type="match status" value="1"/>
</dbReference>
<dbReference type="PANTHER" id="PTHR45947">
    <property type="entry name" value="SULFOQUINOVOSYL TRANSFERASE SQD2"/>
    <property type="match status" value="1"/>
</dbReference>
<proteinExistence type="predicted"/>
<dbReference type="AlphaFoldDB" id="A0A081BBE0"/>
<keyword evidence="4" id="KW-1185">Reference proteome</keyword>
<accession>A0A081BBE0</accession>
<comment type="caution">
    <text evidence="3">The sequence shown here is derived from an EMBL/GenBank/DDBJ whole genome shotgun (WGS) entry which is preliminary data.</text>
</comment>
<dbReference type="InterPro" id="IPR050194">
    <property type="entry name" value="Glycosyltransferase_grp1"/>
</dbReference>
<dbReference type="SUPFAM" id="SSF53756">
    <property type="entry name" value="UDP-Glycosyltransferase/glycogen phosphorylase"/>
    <property type="match status" value="1"/>
</dbReference>
<dbReference type="GO" id="GO:0016758">
    <property type="term" value="F:hexosyltransferase activity"/>
    <property type="evidence" value="ECO:0007669"/>
    <property type="project" value="TreeGrafter"/>
</dbReference>
<sequence>MKGNAVTSVFEGIKPPTVLQVVPALETGGAERTAVDIARALVEAGAKALVASRGGRMVAELEAAGATHIELAVHSKNPVVMALNVERLTRLAAKHGADIIHARSRAPAWSALAAARRLHLPFVTTYHNKVHESPRLKVFYNSVMTRGAVVIANSHFTAERIRKVHGEDRARIVTVPRGIDMARFNPARIGPERVKAMRLSWRVAEDDTVFLLPARLTRWKGQTVALEALAKLKNMSDAPFRLVLVGDAQGRDAYEAELATMISRLGLQDHARLAGHCEAMEEAYAAADFVIAPSLEAEPFGRTPVEAQAMGRPPIVADHGGARETVITAEEDAPTGWRVPPGDDVALAGAMLEALLLDPQSRAEMAARGKAHVAAHFSLTAMAAATLKIYAGLMRQKPE</sequence>
<gene>
    <name evidence="3" type="ORF">M2A_1857</name>
</gene>
<keyword evidence="3" id="KW-0808">Transferase</keyword>
<dbReference type="Pfam" id="PF00534">
    <property type="entry name" value="Glycos_transf_1"/>
    <property type="match status" value="1"/>
</dbReference>
<evidence type="ECO:0000259" key="2">
    <source>
        <dbReference type="Pfam" id="PF13439"/>
    </source>
</evidence>
<organism evidence="3 4">
    <name type="scientific">Tepidicaulis marinus</name>
    <dbReference type="NCBI Taxonomy" id="1333998"/>
    <lineage>
        <taxon>Bacteria</taxon>
        <taxon>Pseudomonadati</taxon>
        <taxon>Pseudomonadota</taxon>
        <taxon>Alphaproteobacteria</taxon>
        <taxon>Hyphomicrobiales</taxon>
        <taxon>Parvibaculaceae</taxon>
        <taxon>Tepidicaulis</taxon>
    </lineage>
</organism>
<protein>
    <submittedName>
        <fullName evidence="3">Group 1 glycosyl transferase</fullName>
    </submittedName>
</protein>
<dbReference type="Gene3D" id="3.40.50.2000">
    <property type="entry name" value="Glycogen Phosphorylase B"/>
    <property type="match status" value="2"/>
</dbReference>
<name>A0A081BBE0_9HYPH</name>
<evidence type="ECO:0000259" key="1">
    <source>
        <dbReference type="Pfam" id="PF00534"/>
    </source>
</evidence>
<dbReference type="PANTHER" id="PTHR45947:SF3">
    <property type="entry name" value="SULFOQUINOVOSYL TRANSFERASE SQD2"/>
    <property type="match status" value="1"/>
</dbReference>
<evidence type="ECO:0000313" key="4">
    <source>
        <dbReference type="Proteomes" id="UP000028702"/>
    </source>
</evidence>
<evidence type="ECO:0000313" key="3">
    <source>
        <dbReference type="EMBL" id="GAK45358.1"/>
    </source>
</evidence>
<feature type="domain" description="Glycosyltransferase subfamily 4-like N-terminal" evidence="2">
    <location>
        <begin position="28"/>
        <end position="183"/>
    </location>
</feature>